<proteinExistence type="predicted"/>
<dbReference type="Gene3D" id="3.40.50.2000">
    <property type="entry name" value="Glycogen Phosphorylase B"/>
    <property type="match status" value="1"/>
</dbReference>
<feature type="region of interest" description="Disordered" evidence="1">
    <location>
        <begin position="110"/>
        <end position="131"/>
    </location>
</feature>
<evidence type="ECO:0000313" key="3">
    <source>
        <dbReference type="Proteomes" id="UP001164305"/>
    </source>
</evidence>
<reference evidence="2" key="1">
    <citation type="submission" date="2022-10" db="EMBL/GenBank/DDBJ databases">
        <title>Whole-Genome Sequencing of Brachybacterium huguangmaarense BRM-3, Isolated from Betula schmidtii.</title>
        <authorList>
            <person name="Haam D."/>
        </authorList>
    </citation>
    <scope>NUCLEOTIDE SEQUENCE</scope>
    <source>
        <strain evidence="2">BRM-3</strain>
    </source>
</reference>
<keyword evidence="3" id="KW-1185">Reference proteome</keyword>
<evidence type="ECO:0000256" key="1">
    <source>
        <dbReference type="SAM" id="MobiDB-lite"/>
    </source>
</evidence>
<dbReference type="SUPFAM" id="SSF53756">
    <property type="entry name" value="UDP-Glycosyltransferase/glycogen phosphorylase"/>
    <property type="match status" value="1"/>
</dbReference>
<dbReference type="Pfam" id="PF13692">
    <property type="entry name" value="Glyco_trans_1_4"/>
    <property type="match status" value="1"/>
</dbReference>
<name>A0ABY6FXP0_9MICO</name>
<dbReference type="RefSeq" id="WP_263592894.1">
    <property type="nucleotide sequence ID" value="NZ_CP107020.1"/>
</dbReference>
<dbReference type="EMBL" id="CP107020">
    <property type="protein sequence ID" value="UYG15680.1"/>
    <property type="molecule type" value="Genomic_DNA"/>
</dbReference>
<dbReference type="PANTHER" id="PTHR12526">
    <property type="entry name" value="GLYCOSYLTRANSFERASE"/>
    <property type="match status" value="1"/>
</dbReference>
<dbReference type="PANTHER" id="PTHR12526:SF638">
    <property type="entry name" value="SPORE COAT PROTEIN SA"/>
    <property type="match status" value="1"/>
</dbReference>
<evidence type="ECO:0000313" key="2">
    <source>
        <dbReference type="EMBL" id="UYG15680.1"/>
    </source>
</evidence>
<dbReference type="EC" id="2.4.-.-" evidence="2"/>
<gene>
    <name evidence="2" type="ORF">BRM3_08475</name>
</gene>
<organism evidence="2 3">
    <name type="scientific">Brachybacterium huguangmaarense</name>
    <dbReference type="NCBI Taxonomy" id="1652028"/>
    <lineage>
        <taxon>Bacteria</taxon>
        <taxon>Bacillati</taxon>
        <taxon>Actinomycetota</taxon>
        <taxon>Actinomycetes</taxon>
        <taxon>Micrococcales</taxon>
        <taxon>Dermabacteraceae</taxon>
        <taxon>Brachybacterium</taxon>
    </lineage>
</organism>
<sequence length="496" mass="52765">MSLVRRLAPALRHLPGARGAAAAFVAERAALGTGPASARTERTIDRLLAEADRALDGGDLEVAADLATKAQLLAFAPARLAALAPRHAPATDDAVVAPFRRSVTGRLLHGPLPLPLPAPPPPALSSSSEPAAGHDGPLRLLVVAYRNLTFIERVLVPLRARDDVTVQVLDLEDLDLAATLREGPLTAARLRAARDGRRLAPPPALAEALAACDAVLVEWGHRTLAYMSLLEGVGAAAHGVPLLTRVHRYELDTPYIHLVDTARVDDWIFIAGHIARRVRHQLGLAEDRVHLVPNVGDLDRFAAAKEAGAERVLVHDGWARPRKDAGFALDVLEALHADDPSWRLLLLGPPPGTTGTDDAVRAARALRERVAALGDAVVPLGQRDDMDAVLARAGFVLSTSRSEGSHELVAEAAAAACVPVVRDWPDDVAYGGAASVYPGPWVVADREEAVARIRALADPAARTSAGREARERILADRDPGRVIEEFLRVVRATAAR</sequence>
<dbReference type="Proteomes" id="UP001164305">
    <property type="component" value="Chromosome"/>
</dbReference>
<accession>A0ABY6FXP0</accession>
<dbReference type="GO" id="GO:0016757">
    <property type="term" value="F:glycosyltransferase activity"/>
    <property type="evidence" value="ECO:0007669"/>
    <property type="project" value="UniProtKB-KW"/>
</dbReference>
<keyword evidence="2" id="KW-0808">Transferase</keyword>
<protein>
    <submittedName>
        <fullName evidence="2">Glycosyltransferase</fullName>
        <ecNumber evidence="2">2.4.-.-</ecNumber>
    </submittedName>
</protein>
<feature type="compositionally biased region" description="Pro residues" evidence="1">
    <location>
        <begin position="112"/>
        <end position="123"/>
    </location>
</feature>
<keyword evidence="2" id="KW-0328">Glycosyltransferase</keyword>